<accession>A0A7K1SKP3</accession>
<keyword evidence="2" id="KW-1185">Reference proteome</keyword>
<protein>
    <submittedName>
        <fullName evidence="1">Uncharacterized protein</fullName>
    </submittedName>
</protein>
<proteinExistence type="predicted"/>
<dbReference type="RefSeq" id="WP_157589197.1">
    <property type="nucleotide sequence ID" value="NZ_WPIN01000015.1"/>
</dbReference>
<dbReference type="AlphaFoldDB" id="A0A7K1SKP3"/>
<gene>
    <name evidence="1" type="ORF">GO755_30375</name>
</gene>
<evidence type="ECO:0000313" key="2">
    <source>
        <dbReference type="Proteomes" id="UP000436006"/>
    </source>
</evidence>
<dbReference type="Proteomes" id="UP000436006">
    <property type="component" value="Unassembled WGS sequence"/>
</dbReference>
<name>A0A7K1SKP3_9BACT</name>
<sequence length="521" mass="56665">MSIVLPTANFRIGTAPYPAAGWTFAVLGPIPDGETEALQRQQIGNPVFVADYDNNPFMSDVVYKFLASHPDYQSDAVLVRGYFDENEGFHALSDEEADSGSDGSLSRIIDAASSTELRTALVSLFEAAMANSVTKRIICEYISTCDTTTPPTQTYIFTNPIDYEAVATVAVDSIDVEILDEDWEGTSGDSIDVEILDSEWEGEVANPVPTVNNHQPDQLITASGDQYYDLNADLFADPDDTQSLLVRRQDKATSVVSALPVGISFGFDATTGLRRITVLSTVVDQILRMFVTDTDSVEQTIWDIHQLTINRAQIRIMPDVSDQTHSNDFSVNFFDEDSNPSPGYAFIGGTGTWGWSAGQLCQTATASSSDMRMVQFTSNGSQNSLDADRALGLIKPTAFTSDSRLGIGLRFGSGASDGYALVITDNTSVQLLHSGVSFGPSKAFVSALNVWYFVRMLYEETGSSTARISAKIWNALQAEPESWPIVWEDQPRQSGYPVMIAGYNGAKGCIGPWYDSKTLAP</sequence>
<comment type="caution">
    <text evidence="1">The sequence shown here is derived from an EMBL/GenBank/DDBJ whole genome shotgun (WGS) entry which is preliminary data.</text>
</comment>
<evidence type="ECO:0000313" key="1">
    <source>
        <dbReference type="EMBL" id="MVM34377.1"/>
    </source>
</evidence>
<reference evidence="1 2" key="1">
    <citation type="submission" date="2019-12" db="EMBL/GenBank/DDBJ databases">
        <title>Spirosoma sp. HMF4905 genome sequencing and assembly.</title>
        <authorList>
            <person name="Kang H."/>
            <person name="Cha I."/>
            <person name="Kim H."/>
            <person name="Joh K."/>
        </authorList>
    </citation>
    <scope>NUCLEOTIDE SEQUENCE [LARGE SCALE GENOMIC DNA]</scope>
    <source>
        <strain evidence="1 2">HMF4905</strain>
    </source>
</reference>
<organism evidence="1 2">
    <name type="scientific">Spirosoma arboris</name>
    <dbReference type="NCBI Taxonomy" id="2682092"/>
    <lineage>
        <taxon>Bacteria</taxon>
        <taxon>Pseudomonadati</taxon>
        <taxon>Bacteroidota</taxon>
        <taxon>Cytophagia</taxon>
        <taxon>Cytophagales</taxon>
        <taxon>Cytophagaceae</taxon>
        <taxon>Spirosoma</taxon>
    </lineage>
</organism>
<dbReference type="EMBL" id="WPIN01000015">
    <property type="protein sequence ID" value="MVM34377.1"/>
    <property type="molecule type" value="Genomic_DNA"/>
</dbReference>